<keyword evidence="3" id="KW-1185">Reference proteome</keyword>
<gene>
    <name evidence="2" type="ORF">MERR_LOCUS36837</name>
</gene>
<dbReference type="AlphaFoldDB" id="A0A6D2KCN7"/>
<evidence type="ECO:0000313" key="2">
    <source>
        <dbReference type="EMBL" id="CAA7049602.1"/>
    </source>
</evidence>
<organism evidence="2 3">
    <name type="scientific">Microthlaspi erraticum</name>
    <dbReference type="NCBI Taxonomy" id="1685480"/>
    <lineage>
        <taxon>Eukaryota</taxon>
        <taxon>Viridiplantae</taxon>
        <taxon>Streptophyta</taxon>
        <taxon>Embryophyta</taxon>
        <taxon>Tracheophyta</taxon>
        <taxon>Spermatophyta</taxon>
        <taxon>Magnoliopsida</taxon>
        <taxon>eudicotyledons</taxon>
        <taxon>Gunneridae</taxon>
        <taxon>Pentapetalae</taxon>
        <taxon>rosids</taxon>
        <taxon>malvids</taxon>
        <taxon>Brassicales</taxon>
        <taxon>Brassicaceae</taxon>
        <taxon>Coluteocarpeae</taxon>
        <taxon>Microthlaspi</taxon>
    </lineage>
</organism>
<dbReference type="Pfam" id="PF13966">
    <property type="entry name" value="zf-RVT"/>
    <property type="match status" value="1"/>
</dbReference>
<feature type="domain" description="Reverse transcriptase zinc-binding" evidence="1">
    <location>
        <begin position="97"/>
        <end position="181"/>
    </location>
</feature>
<proteinExistence type="predicted"/>
<evidence type="ECO:0000313" key="3">
    <source>
        <dbReference type="Proteomes" id="UP000467841"/>
    </source>
</evidence>
<accession>A0A6D2KCN7</accession>
<dbReference type="InterPro" id="IPR026960">
    <property type="entry name" value="RVT-Znf"/>
</dbReference>
<dbReference type="PANTHER" id="PTHR33116:SF76">
    <property type="entry name" value="DUF4283 DOMAIN-CONTAINING PROTEIN"/>
    <property type="match status" value="1"/>
</dbReference>
<sequence length="289" mass="32772">MQYGIHMKLDLEEIGETPNLSETLHCANGPRVSGISRTSTVAQAKSSGVWTLPRGRHPILILLRNCLPSPPPSLSNSAEEEDLFLWKSDPISPPGRFSTGKTWNSLHPSPPPVVWHKSVWFVNHIPKHAFHLWVTVQDRLPTRDRLSRWGLDVPEVCLLCGTDLESRDHLLFLCSYSAQVWSSFFSHRSLSPPSSFVDIVSWIRSNNLPPKLKLICKLIFQAAVYYIWKERNARLHSPIVKVSQSLVKEIQLLLRAKLAGLDRSLTSNVLSSSSSQQSYLCTWFEFIQL</sequence>
<dbReference type="PANTHER" id="PTHR33116">
    <property type="entry name" value="REVERSE TRANSCRIPTASE ZINC-BINDING DOMAIN-CONTAINING PROTEIN-RELATED-RELATED"/>
    <property type="match status" value="1"/>
</dbReference>
<protein>
    <recommendedName>
        <fullName evidence="1">Reverse transcriptase zinc-binding domain-containing protein</fullName>
    </recommendedName>
</protein>
<comment type="caution">
    <text evidence="2">The sequence shown here is derived from an EMBL/GenBank/DDBJ whole genome shotgun (WGS) entry which is preliminary data.</text>
</comment>
<reference evidence="2" key="1">
    <citation type="submission" date="2020-01" db="EMBL/GenBank/DDBJ databases">
        <authorList>
            <person name="Mishra B."/>
        </authorList>
    </citation>
    <scope>NUCLEOTIDE SEQUENCE [LARGE SCALE GENOMIC DNA]</scope>
</reference>
<evidence type="ECO:0000259" key="1">
    <source>
        <dbReference type="Pfam" id="PF13966"/>
    </source>
</evidence>
<dbReference type="EMBL" id="CACVBM020001418">
    <property type="protein sequence ID" value="CAA7049602.1"/>
    <property type="molecule type" value="Genomic_DNA"/>
</dbReference>
<dbReference type="Proteomes" id="UP000467841">
    <property type="component" value="Unassembled WGS sequence"/>
</dbReference>
<dbReference type="OrthoDB" id="1938430at2759"/>
<name>A0A6D2KCN7_9BRAS</name>